<keyword evidence="2" id="KW-1185">Reference proteome</keyword>
<reference evidence="1 2" key="1">
    <citation type="journal article" date="2014" name="J. Biotechnol.">
        <title>Complete genome sequence of the actinobacterium Actinoplanes friuliensis HAG 010964, producer of the lipopeptide antibiotic friulimycin.</title>
        <authorList>
            <person name="Ruckert C."/>
            <person name="Szczepanowski R."/>
            <person name="Albersmeier A."/>
            <person name="Goesmann A."/>
            <person name="Fischer N."/>
            <person name="Steinkamper A."/>
            <person name="Puhler A."/>
            <person name="Biener R."/>
            <person name="Schwartz D."/>
            <person name="Kalinowski J."/>
        </authorList>
    </citation>
    <scope>NUCLEOTIDE SEQUENCE [LARGE SCALE GENOMIC DNA]</scope>
    <source>
        <strain evidence="1 2">DSM 7358</strain>
    </source>
</reference>
<organism evidence="1 2">
    <name type="scientific">Actinoplanes friuliensis DSM 7358</name>
    <dbReference type="NCBI Taxonomy" id="1246995"/>
    <lineage>
        <taxon>Bacteria</taxon>
        <taxon>Bacillati</taxon>
        <taxon>Actinomycetota</taxon>
        <taxon>Actinomycetes</taxon>
        <taxon>Micromonosporales</taxon>
        <taxon>Micromonosporaceae</taxon>
        <taxon>Actinoplanes</taxon>
    </lineage>
</organism>
<gene>
    <name evidence="1" type="ORF">AFR_36945</name>
</gene>
<dbReference type="PANTHER" id="PTHR43739:SF5">
    <property type="entry name" value="EXO-ALPHA-SIALIDASE"/>
    <property type="match status" value="1"/>
</dbReference>
<evidence type="ECO:0000313" key="1">
    <source>
        <dbReference type="EMBL" id="AGZ45643.1"/>
    </source>
</evidence>
<dbReference type="Gene3D" id="2.130.10.10">
    <property type="entry name" value="YVTN repeat-like/Quinoprotein amine dehydrogenase"/>
    <property type="match status" value="1"/>
</dbReference>
<dbReference type="Proteomes" id="UP000017746">
    <property type="component" value="Chromosome"/>
</dbReference>
<dbReference type="eggNOG" id="COG4409">
    <property type="taxonomic scope" value="Bacteria"/>
</dbReference>
<dbReference type="PANTHER" id="PTHR43739">
    <property type="entry name" value="XYLOGLUCANASE (EUROFUNG)"/>
    <property type="match status" value="1"/>
</dbReference>
<evidence type="ECO:0008006" key="3">
    <source>
        <dbReference type="Google" id="ProtNLM"/>
    </source>
</evidence>
<accession>U5W8Y0</accession>
<dbReference type="EMBL" id="CP006272">
    <property type="protein sequence ID" value="AGZ45643.1"/>
    <property type="molecule type" value="Genomic_DNA"/>
</dbReference>
<evidence type="ECO:0000313" key="2">
    <source>
        <dbReference type="Proteomes" id="UP000017746"/>
    </source>
</evidence>
<sequence length="358" mass="38634">MTELLAIGTKKGLFLATSDDNRQSWKVSSAHFSGHSIYAVAIDTRGPAPRLLAGADSSHFGPSVVISDDLGATWQEPDKAPLAFPSDTGAAVERVWQIVPAQGDVVYAGVQPSALFRSEDGGRTFELVRALWDHPHRPDWGAGFGGQAIHTVLPHPADPQWVLVAMSTGGVYRTTDGGASWAPSNEGIEAYFLPDPRPEFGQCVHKVARDGADPDHYYAQNHHGVYRSVDGGGTWQSIAGTLPADFGFPIVAHPRRGGTIWSFPLISDGQREPVDHLCRVFRSTDAGDTWQPLQTGLPDEPFYPVVLRDAMCADDAEPAGVYFGTRSGEVFASRDEGETWSSVTAHLPDILCVRAASY</sequence>
<dbReference type="SUPFAM" id="SSF110296">
    <property type="entry name" value="Oligoxyloglucan reducing end-specific cellobiohydrolase"/>
    <property type="match status" value="1"/>
</dbReference>
<dbReference type="PATRIC" id="fig|1246995.3.peg.7475"/>
<dbReference type="InterPro" id="IPR052025">
    <property type="entry name" value="Xyloglucanase_GH74"/>
</dbReference>
<dbReference type="GO" id="GO:0010411">
    <property type="term" value="P:xyloglucan metabolic process"/>
    <property type="evidence" value="ECO:0007669"/>
    <property type="project" value="TreeGrafter"/>
</dbReference>
<dbReference type="AlphaFoldDB" id="U5W8Y0"/>
<dbReference type="HOGENOM" id="CLU_058803_2_0_11"/>
<dbReference type="CDD" id="cd15482">
    <property type="entry name" value="Sialidase_non-viral"/>
    <property type="match status" value="1"/>
</dbReference>
<protein>
    <recommendedName>
        <fullName evidence="3">Glycosyl hydrolase</fullName>
    </recommendedName>
</protein>
<dbReference type="KEGG" id="afs:AFR_36945"/>
<name>U5W8Y0_9ACTN</name>
<dbReference type="OrthoDB" id="9764804at2"/>
<proteinExistence type="predicted"/>
<dbReference type="RefSeq" id="WP_023561979.1">
    <property type="nucleotide sequence ID" value="NC_022657.1"/>
</dbReference>
<dbReference type="InterPro" id="IPR015943">
    <property type="entry name" value="WD40/YVTN_repeat-like_dom_sf"/>
</dbReference>
<dbReference type="STRING" id="1246995.AFR_36945"/>